<proteinExistence type="predicted"/>
<feature type="transmembrane region" description="Helical" evidence="1">
    <location>
        <begin position="73"/>
        <end position="91"/>
    </location>
</feature>
<dbReference type="EMBL" id="CP002547">
    <property type="protein sequence ID" value="ADY55760.1"/>
    <property type="molecule type" value="Genomic_DNA"/>
</dbReference>
<keyword evidence="1" id="KW-1133">Transmembrane helix</keyword>
<gene>
    <name evidence="2" type="ordered locus">Sgly_1458</name>
</gene>
<keyword evidence="3" id="KW-1185">Reference proteome</keyword>
<accession>F0SWX7</accession>
<evidence type="ECO:0000256" key="1">
    <source>
        <dbReference type="SAM" id="Phobius"/>
    </source>
</evidence>
<evidence type="ECO:0000313" key="3">
    <source>
        <dbReference type="Proteomes" id="UP000007488"/>
    </source>
</evidence>
<feature type="transmembrane region" description="Helical" evidence="1">
    <location>
        <begin position="103"/>
        <end position="125"/>
    </location>
</feature>
<protein>
    <submittedName>
        <fullName evidence="2">Uncharacterized protein</fullName>
    </submittedName>
</protein>
<dbReference type="HOGENOM" id="CLU_1229375_0_0_9"/>
<sequence length="225" mass="26054">MVGIIKDDSKILISIIFISINSMVTGIVFSILANPSLSLVFGIWSLLPYVLFAIISCKYEIFFRTHTFENKKYKVLFLFSLVFAIIQNIVPYNTLIQSLPIKYLFSLGIQILIMIIWLRLWRLILRKTTFIREPRIKTQTSILDEMQNNYKDLTEDGKQRSRDIIMAMAWSGFGILIIVSLYIIVPIILSSGHFDQKLTLGISLSLFLLFIYANTRKNLLFHMAM</sequence>
<keyword evidence="1" id="KW-0472">Membrane</keyword>
<reference evidence="2 3" key="1">
    <citation type="journal article" date="2011" name="Stand. Genomic Sci.">
        <title>Complete genome sequence of Syntrophobotulus glycolicus type strain (FlGlyR).</title>
        <authorList>
            <person name="Han C."/>
            <person name="Mwirichia R."/>
            <person name="Chertkov O."/>
            <person name="Held B."/>
            <person name="Lapidus A."/>
            <person name="Nolan M."/>
            <person name="Lucas S."/>
            <person name="Hammon N."/>
            <person name="Deshpande S."/>
            <person name="Cheng J.F."/>
            <person name="Tapia R."/>
            <person name="Goodwin L."/>
            <person name="Pitluck S."/>
            <person name="Huntemann M."/>
            <person name="Liolios K."/>
            <person name="Ivanova N."/>
            <person name="Pagani I."/>
            <person name="Mavromatis K."/>
            <person name="Ovchinikova G."/>
            <person name="Pati A."/>
            <person name="Chen A."/>
            <person name="Palaniappan K."/>
            <person name="Land M."/>
            <person name="Hauser L."/>
            <person name="Brambilla E.M."/>
            <person name="Rohde M."/>
            <person name="Spring S."/>
            <person name="Sikorski J."/>
            <person name="Goker M."/>
            <person name="Woyke T."/>
            <person name="Bristow J."/>
            <person name="Eisen J.A."/>
            <person name="Markowitz V."/>
            <person name="Hugenholtz P."/>
            <person name="Kyrpides N.C."/>
            <person name="Klenk H.P."/>
            <person name="Detter J.C."/>
        </authorList>
    </citation>
    <scope>NUCLEOTIDE SEQUENCE [LARGE SCALE GENOMIC DNA]</scope>
    <source>
        <strain evidence="3">DSM 8271 / FlGlyR</strain>
    </source>
</reference>
<evidence type="ECO:0000313" key="2">
    <source>
        <dbReference type="EMBL" id="ADY55760.1"/>
    </source>
</evidence>
<dbReference type="STRING" id="645991.Sgly_1458"/>
<reference evidence="3" key="2">
    <citation type="submission" date="2011-02" db="EMBL/GenBank/DDBJ databases">
        <title>The complete genome of Syntrophobotulus glycolicus DSM 8271.</title>
        <authorList>
            <person name="Lucas S."/>
            <person name="Copeland A."/>
            <person name="Lapidus A."/>
            <person name="Bruce D."/>
            <person name="Goodwin L."/>
            <person name="Pitluck S."/>
            <person name="Kyrpides N."/>
            <person name="Mavromatis K."/>
            <person name="Pagani I."/>
            <person name="Ivanova N."/>
            <person name="Mikhailova N."/>
            <person name="Chertkov O."/>
            <person name="Held B."/>
            <person name="Detter J.C."/>
            <person name="Tapia R."/>
            <person name="Han C."/>
            <person name="Land M."/>
            <person name="Hauser L."/>
            <person name="Markowitz V."/>
            <person name="Cheng J.-F."/>
            <person name="Hugenholtz P."/>
            <person name="Woyke T."/>
            <person name="Wu D."/>
            <person name="Spring S."/>
            <person name="Schroeder M."/>
            <person name="Brambilla E."/>
            <person name="Klenk H.-P."/>
            <person name="Eisen J.A."/>
        </authorList>
    </citation>
    <scope>NUCLEOTIDE SEQUENCE [LARGE SCALE GENOMIC DNA]</scope>
    <source>
        <strain evidence="3">DSM 8271 / FlGlyR</strain>
    </source>
</reference>
<name>F0SWX7_SYNGF</name>
<keyword evidence="1" id="KW-0812">Transmembrane</keyword>
<feature type="transmembrane region" description="Helical" evidence="1">
    <location>
        <begin position="39"/>
        <end position="61"/>
    </location>
</feature>
<dbReference type="KEGG" id="sgy:Sgly_1458"/>
<organism evidence="2 3">
    <name type="scientific">Syntrophobotulus glycolicus (strain DSM 8271 / FlGlyR)</name>
    <dbReference type="NCBI Taxonomy" id="645991"/>
    <lineage>
        <taxon>Bacteria</taxon>
        <taxon>Bacillati</taxon>
        <taxon>Bacillota</taxon>
        <taxon>Clostridia</taxon>
        <taxon>Eubacteriales</taxon>
        <taxon>Desulfitobacteriaceae</taxon>
        <taxon>Syntrophobotulus</taxon>
    </lineage>
</organism>
<dbReference type="Proteomes" id="UP000007488">
    <property type="component" value="Chromosome"/>
</dbReference>
<dbReference type="AlphaFoldDB" id="F0SWX7"/>
<feature type="transmembrane region" description="Helical" evidence="1">
    <location>
        <begin position="198"/>
        <end position="215"/>
    </location>
</feature>
<feature type="transmembrane region" description="Helical" evidence="1">
    <location>
        <begin position="12"/>
        <end position="33"/>
    </location>
</feature>
<feature type="transmembrane region" description="Helical" evidence="1">
    <location>
        <begin position="167"/>
        <end position="192"/>
    </location>
</feature>